<sequence length="69" mass="8423">MYFFFLLLNLDFIPREVGENFLSIHNQKIRLVRPYAWLKRIYSRMYCGRKFCQIVPRKMNAMGYIAARN</sequence>
<name>A0A2M4D5W0_ANODA</name>
<dbReference type="EMBL" id="GGFL01008769">
    <property type="protein sequence ID" value="MBW72947.1"/>
    <property type="molecule type" value="Transcribed_RNA"/>
</dbReference>
<evidence type="ECO:0000313" key="1">
    <source>
        <dbReference type="EMBL" id="MBW72947.1"/>
    </source>
</evidence>
<accession>A0A2M4D5W0</accession>
<dbReference type="AlphaFoldDB" id="A0A2M4D5W0"/>
<organism evidence="1">
    <name type="scientific">Anopheles darlingi</name>
    <name type="common">Mosquito</name>
    <dbReference type="NCBI Taxonomy" id="43151"/>
    <lineage>
        <taxon>Eukaryota</taxon>
        <taxon>Metazoa</taxon>
        <taxon>Ecdysozoa</taxon>
        <taxon>Arthropoda</taxon>
        <taxon>Hexapoda</taxon>
        <taxon>Insecta</taxon>
        <taxon>Pterygota</taxon>
        <taxon>Neoptera</taxon>
        <taxon>Endopterygota</taxon>
        <taxon>Diptera</taxon>
        <taxon>Nematocera</taxon>
        <taxon>Culicoidea</taxon>
        <taxon>Culicidae</taxon>
        <taxon>Anophelinae</taxon>
        <taxon>Anopheles</taxon>
    </lineage>
</organism>
<reference evidence="1" key="1">
    <citation type="submission" date="2018-01" db="EMBL/GenBank/DDBJ databases">
        <title>An insight into the sialome of Amazonian anophelines.</title>
        <authorList>
            <person name="Ribeiro J.M."/>
            <person name="Scarpassa V."/>
            <person name="Calvo E."/>
        </authorList>
    </citation>
    <scope>NUCLEOTIDE SEQUENCE</scope>
</reference>
<proteinExistence type="predicted"/>
<protein>
    <submittedName>
        <fullName evidence="1">Putative secreted protein</fullName>
    </submittedName>
</protein>